<name>A0A1H2SRI1_9FLAO</name>
<dbReference type="CDD" id="cd05233">
    <property type="entry name" value="SDR_c"/>
    <property type="match status" value="1"/>
</dbReference>
<dbReference type="PRINTS" id="PR00081">
    <property type="entry name" value="GDHRDH"/>
</dbReference>
<dbReference type="PANTHER" id="PTHR24321:SF11">
    <property type="entry name" value="BLR0893 PROTEIN"/>
    <property type="match status" value="1"/>
</dbReference>
<dbReference type="OrthoDB" id="597477at2"/>
<dbReference type="FunFam" id="3.40.50.720:FF:000084">
    <property type="entry name" value="Short-chain dehydrogenase reductase"/>
    <property type="match status" value="1"/>
</dbReference>
<dbReference type="SUPFAM" id="SSF51735">
    <property type="entry name" value="NAD(P)-binding Rossmann-fold domains"/>
    <property type="match status" value="1"/>
</dbReference>
<protein>
    <submittedName>
        <fullName evidence="3">NAD(P)-dependent dehydrogenase, short-chain alcohol dehydrogenase family</fullName>
    </submittedName>
</protein>
<keyword evidence="2" id="KW-0560">Oxidoreductase</keyword>
<proteinExistence type="inferred from homology"/>
<comment type="similarity">
    <text evidence="1">Belongs to the short-chain dehydrogenases/reductases (SDR) family.</text>
</comment>
<dbReference type="Pfam" id="PF13561">
    <property type="entry name" value="adh_short_C2"/>
    <property type="match status" value="1"/>
</dbReference>
<dbReference type="PROSITE" id="PS00061">
    <property type="entry name" value="ADH_SHORT"/>
    <property type="match status" value="1"/>
</dbReference>
<dbReference type="NCBIfam" id="NF004818">
    <property type="entry name" value="PRK06172.1"/>
    <property type="match status" value="1"/>
</dbReference>
<organism evidence="3 4">
    <name type="scientific">Flavobacterium degerlachei</name>
    <dbReference type="NCBI Taxonomy" id="229203"/>
    <lineage>
        <taxon>Bacteria</taxon>
        <taxon>Pseudomonadati</taxon>
        <taxon>Bacteroidota</taxon>
        <taxon>Flavobacteriia</taxon>
        <taxon>Flavobacteriales</taxon>
        <taxon>Flavobacteriaceae</taxon>
        <taxon>Flavobacterium</taxon>
    </lineage>
</organism>
<dbReference type="Gene3D" id="3.40.50.720">
    <property type="entry name" value="NAD(P)-binding Rossmann-like Domain"/>
    <property type="match status" value="1"/>
</dbReference>
<dbReference type="STRING" id="229203.SAMN05444338_102147"/>
<dbReference type="InterPro" id="IPR020904">
    <property type="entry name" value="Sc_DH/Rdtase_CS"/>
</dbReference>
<accession>A0A1H2SRI1</accession>
<sequence length="251" mass="26846">METEFKNKVVIVTGGSFGIGRATALAFAKKGAKVVVVDRKENPETIELIKKSGGEVLFIKCDVSKSSDVKAMVSKTIATFGHLDFAFNNAGIEGESAPVQDCSEENWDKTIGVNLKGVWLCMKYEIHEMLKQSKGVIINCSSVAGLVGFAGLPAYVASKHGVIGLTKTAALEYAKDGIRVNAVCPGVIKTAMMDRLTGEKEEVEDQFISLEPMARMGTPEEIANTVVWMCSNEASFVTGHAMAVDGGFVAQ</sequence>
<evidence type="ECO:0000256" key="1">
    <source>
        <dbReference type="ARBA" id="ARBA00006484"/>
    </source>
</evidence>
<evidence type="ECO:0000313" key="3">
    <source>
        <dbReference type="EMBL" id="SDW34075.1"/>
    </source>
</evidence>
<dbReference type="NCBIfam" id="NF009466">
    <property type="entry name" value="PRK12826.1-2"/>
    <property type="match status" value="1"/>
</dbReference>
<dbReference type="NCBIfam" id="NF005559">
    <property type="entry name" value="PRK07231.1"/>
    <property type="match status" value="1"/>
</dbReference>
<dbReference type="PRINTS" id="PR00080">
    <property type="entry name" value="SDRFAMILY"/>
</dbReference>
<dbReference type="RefSeq" id="WP_091429436.1">
    <property type="nucleotide sequence ID" value="NZ_FNMV01000002.1"/>
</dbReference>
<dbReference type="EMBL" id="FNMV01000002">
    <property type="protein sequence ID" value="SDW34075.1"/>
    <property type="molecule type" value="Genomic_DNA"/>
</dbReference>
<keyword evidence="4" id="KW-1185">Reference proteome</keyword>
<evidence type="ECO:0000256" key="2">
    <source>
        <dbReference type="ARBA" id="ARBA00023002"/>
    </source>
</evidence>
<gene>
    <name evidence="3" type="ORF">SAMN05444338_102147</name>
</gene>
<dbReference type="GO" id="GO:0016491">
    <property type="term" value="F:oxidoreductase activity"/>
    <property type="evidence" value="ECO:0007669"/>
    <property type="project" value="UniProtKB-KW"/>
</dbReference>
<dbReference type="InterPro" id="IPR036291">
    <property type="entry name" value="NAD(P)-bd_dom_sf"/>
</dbReference>
<dbReference type="Proteomes" id="UP000198569">
    <property type="component" value="Unassembled WGS sequence"/>
</dbReference>
<dbReference type="AlphaFoldDB" id="A0A1H2SRI1"/>
<evidence type="ECO:0000313" key="4">
    <source>
        <dbReference type="Proteomes" id="UP000198569"/>
    </source>
</evidence>
<dbReference type="InterPro" id="IPR002347">
    <property type="entry name" value="SDR_fam"/>
</dbReference>
<dbReference type="PANTHER" id="PTHR24321">
    <property type="entry name" value="DEHYDROGENASES, SHORT CHAIN"/>
    <property type="match status" value="1"/>
</dbReference>
<reference evidence="4" key="1">
    <citation type="submission" date="2016-10" db="EMBL/GenBank/DDBJ databases">
        <authorList>
            <person name="Varghese N."/>
            <person name="Submissions S."/>
        </authorList>
    </citation>
    <scope>NUCLEOTIDE SEQUENCE [LARGE SCALE GENOMIC DNA]</scope>
    <source>
        <strain evidence="4">DSM 15718</strain>
    </source>
</reference>